<dbReference type="Pfam" id="PF12697">
    <property type="entry name" value="Abhydrolase_6"/>
    <property type="match status" value="1"/>
</dbReference>
<proteinExistence type="predicted"/>
<comment type="caution">
    <text evidence="2">The sequence shown here is derived from an EMBL/GenBank/DDBJ whole genome shotgun (WGS) entry which is preliminary data.</text>
</comment>
<sequence length="298" mass="31818">MTRRPVDAAQASRTLHHVDFGGPPGAVTVVCVHGLGGSHLNWDRLAPLLRTRHRVLAVDLPGFGLSPPHRGPATVRRNVDVLAGFLASCRAPVTLVGNSMGGLVSVLVADEYPDLVGALALLDPALPAPGRLLRSPAALVRVLAYAVPGSGEYLRRARRRRIGARATVEETLRLCGIDPDTVPPDLLARSVALVEHQDDVAGVDRAFLSASRSLTWALARAHTYESAMAALRIPVMLVHGDRDGLVPVGAARAVARRRPDWRYVELSGVGHVPQLQAPDEVAGLLLPWLDEIDAAPPR</sequence>
<dbReference type="GO" id="GO:0016787">
    <property type="term" value="F:hydrolase activity"/>
    <property type="evidence" value="ECO:0007669"/>
    <property type="project" value="UniProtKB-KW"/>
</dbReference>
<dbReference type="EMBL" id="BAABIC010000008">
    <property type="protein sequence ID" value="GAA4690534.1"/>
    <property type="molecule type" value="Genomic_DNA"/>
</dbReference>
<gene>
    <name evidence="2" type="ORF">GCM10023215_29080</name>
</gene>
<dbReference type="Gene3D" id="3.40.50.1820">
    <property type="entry name" value="alpha/beta hydrolase"/>
    <property type="match status" value="1"/>
</dbReference>
<reference evidence="3" key="1">
    <citation type="journal article" date="2019" name="Int. J. Syst. Evol. Microbiol.">
        <title>The Global Catalogue of Microorganisms (GCM) 10K type strain sequencing project: providing services to taxonomists for standard genome sequencing and annotation.</title>
        <authorList>
            <consortium name="The Broad Institute Genomics Platform"/>
            <consortium name="The Broad Institute Genome Sequencing Center for Infectious Disease"/>
            <person name="Wu L."/>
            <person name="Ma J."/>
        </authorList>
    </citation>
    <scope>NUCLEOTIDE SEQUENCE [LARGE SCALE GENOMIC DNA]</scope>
    <source>
        <strain evidence="3">JCM 18055</strain>
    </source>
</reference>
<keyword evidence="3" id="KW-1185">Reference proteome</keyword>
<evidence type="ECO:0000259" key="1">
    <source>
        <dbReference type="Pfam" id="PF12697"/>
    </source>
</evidence>
<dbReference type="Proteomes" id="UP001500325">
    <property type="component" value="Unassembled WGS sequence"/>
</dbReference>
<dbReference type="InterPro" id="IPR029058">
    <property type="entry name" value="AB_hydrolase_fold"/>
</dbReference>
<evidence type="ECO:0000313" key="3">
    <source>
        <dbReference type="Proteomes" id="UP001500325"/>
    </source>
</evidence>
<dbReference type="PANTHER" id="PTHR43689:SF8">
    <property type="entry name" value="ALPHA_BETA-HYDROLASES SUPERFAMILY PROTEIN"/>
    <property type="match status" value="1"/>
</dbReference>
<keyword evidence="2" id="KW-0378">Hydrolase</keyword>
<dbReference type="PANTHER" id="PTHR43689">
    <property type="entry name" value="HYDROLASE"/>
    <property type="match status" value="1"/>
</dbReference>
<protein>
    <submittedName>
        <fullName evidence="2">Alpha/beta hydrolase</fullName>
    </submittedName>
</protein>
<dbReference type="InterPro" id="IPR000073">
    <property type="entry name" value="AB_hydrolase_1"/>
</dbReference>
<dbReference type="PRINTS" id="PR00111">
    <property type="entry name" value="ABHYDROLASE"/>
</dbReference>
<feature type="domain" description="AB hydrolase-1" evidence="1">
    <location>
        <begin position="29"/>
        <end position="282"/>
    </location>
</feature>
<organism evidence="2 3">
    <name type="scientific">Pseudonocardia yuanmonensis</name>
    <dbReference type="NCBI Taxonomy" id="1095914"/>
    <lineage>
        <taxon>Bacteria</taxon>
        <taxon>Bacillati</taxon>
        <taxon>Actinomycetota</taxon>
        <taxon>Actinomycetes</taxon>
        <taxon>Pseudonocardiales</taxon>
        <taxon>Pseudonocardiaceae</taxon>
        <taxon>Pseudonocardia</taxon>
    </lineage>
</organism>
<name>A0ABP8WLB4_9PSEU</name>
<dbReference type="RefSeq" id="WP_345381002.1">
    <property type="nucleotide sequence ID" value="NZ_BAABIC010000008.1"/>
</dbReference>
<accession>A0ABP8WLB4</accession>
<evidence type="ECO:0000313" key="2">
    <source>
        <dbReference type="EMBL" id="GAA4690534.1"/>
    </source>
</evidence>
<dbReference type="SUPFAM" id="SSF53474">
    <property type="entry name" value="alpha/beta-Hydrolases"/>
    <property type="match status" value="1"/>
</dbReference>